<evidence type="ECO:0008006" key="4">
    <source>
        <dbReference type="Google" id="ProtNLM"/>
    </source>
</evidence>
<accession>A0ABT2ECZ6</accession>
<comment type="caution">
    <text evidence="2">The sequence shown here is derived from an EMBL/GenBank/DDBJ whole genome shotgun (WGS) entry which is preliminary data.</text>
</comment>
<evidence type="ECO:0000313" key="2">
    <source>
        <dbReference type="EMBL" id="MCS2608990.1"/>
    </source>
</evidence>
<organism evidence="2 3">
    <name type="scientific">Halomonas dongshanensis</name>
    <dbReference type="NCBI Taxonomy" id="2890835"/>
    <lineage>
        <taxon>Bacteria</taxon>
        <taxon>Pseudomonadati</taxon>
        <taxon>Pseudomonadota</taxon>
        <taxon>Gammaproteobacteria</taxon>
        <taxon>Oceanospirillales</taxon>
        <taxon>Halomonadaceae</taxon>
        <taxon>Halomonas</taxon>
    </lineage>
</organism>
<keyword evidence="1" id="KW-1133">Transmembrane helix</keyword>
<feature type="transmembrane region" description="Helical" evidence="1">
    <location>
        <begin position="20"/>
        <end position="53"/>
    </location>
</feature>
<proteinExistence type="predicted"/>
<dbReference type="EMBL" id="JAJISC010000002">
    <property type="protein sequence ID" value="MCS2608990.1"/>
    <property type="molecule type" value="Genomic_DNA"/>
</dbReference>
<keyword evidence="3" id="KW-1185">Reference proteome</keyword>
<keyword evidence="1" id="KW-0472">Membrane</keyword>
<protein>
    <recommendedName>
        <fullName evidence="4">Toxin CptA</fullName>
    </recommendedName>
</protein>
<name>A0ABT2ECZ6_9GAMM</name>
<dbReference type="RefSeq" id="WP_259035490.1">
    <property type="nucleotide sequence ID" value="NZ_JAJISC010000002.1"/>
</dbReference>
<reference evidence="2" key="1">
    <citation type="submission" date="2021-11" db="EMBL/GenBank/DDBJ databases">
        <title>Halomonas sp., isolated from a coastal aquaculture zone in Dongshan Bay.</title>
        <authorList>
            <person name="Lin W."/>
        </authorList>
    </citation>
    <scope>NUCLEOTIDE SEQUENCE</scope>
    <source>
        <strain evidence="2">Yzlin-01</strain>
    </source>
</reference>
<evidence type="ECO:0000256" key="1">
    <source>
        <dbReference type="SAM" id="Phobius"/>
    </source>
</evidence>
<dbReference type="Proteomes" id="UP001165542">
    <property type="component" value="Unassembled WGS sequence"/>
</dbReference>
<evidence type="ECO:0000313" key="3">
    <source>
        <dbReference type="Proteomes" id="UP001165542"/>
    </source>
</evidence>
<sequence length="133" mass="14801">MPKTPITLSIARSKWALAAPGALLVALALLTGYVLGIMLGAALLLLGGVALLIRYRRQPEGLLGLRRDAQAEVWAWWLTADGVAHNEALLRCDYLGPWLIGLKRGRERLWLWPDSLDGESQRCLRRLFHPPGR</sequence>
<keyword evidence="1" id="KW-0812">Transmembrane</keyword>
<gene>
    <name evidence="2" type="ORF">LLY24_06595</name>
</gene>